<evidence type="ECO:0000313" key="2">
    <source>
        <dbReference type="Proteomes" id="UP000279994"/>
    </source>
</evidence>
<dbReference type="EMBL" id="RJSF01000044">
    <property type="protein sequence ID" value="RNM12684.1"/>
    <property type="molecule type" value="Genomic_DNA"/>
</dbReference>
<dbReference type="OrthoDB" id="5182530at2"/>
<organism evidence="1 2">
    <name type="scientific">Nocardioides pocheonensis</name>
    <dbReference type="NCBI Taxonomy" id="661485"/>
    <lineage>
        <taxon>Bacteria</taxon>
        <taxon>Bacillati</taxon>
        <taxon>Actinomycetota</taxon>
        <taxon>Actinomycetes</taxon>
        <taxon>Propionibacteriales</taxon>
        <taxon>Nocardioidaceae</taxon>
        <taxon>Nocardioides</taxon>
    </lineage>
</organism>
<name>A0A3N0GJN2_9ACTN</name>
<accession>A0A3N0GJN2</accession>
<proteinExistence type="predicted"/>
<keyword evidence="2" id="KW-1185">Reference proteome</keyword>
<dbReference type="Proteomes" id="UP000279994">
    <property type="component" value="Unassembled WGS sequence"/>
</dbReference>
<dbReference type="InterPro" id="IPR011008">
    <property type="entry name" value="Dimeric_a/b-barrel"/>
</dbReference>
<protein>
    <recommendedName>
        <fullName evidence="3">ABM domain-containing protein</fullName>
    </recommendedName>
</protein>
<dbReference type="AlphaFoldDB" id="A0A3N0GJN2"/>
<comment type="caution">
    <text evidence="1">The sequence shown here is derived from an EMBL/GenBank/DDBJ whole genome shotgun (WGS) entry which is preliminary data.</text>
</comment>
<dbReference type="SUPFAM" id="SSF54909">
    <property type="entry name" value="Dimeric alpha+beta barrel"/>
    <property type="match status" value="1"/>
</dbReference>
<dbReference type="RefSeq" id="WP_123224447.1">
    <property type="nucleotide sequence ID" value="NZ_RJSF01000044.1"/>
</dbReference>
<gene>
    <name evidence="1" type="ORF">EFL26_18970</name>
</gene>
<sequence>MFARSTTFHGRPENIDAGIRYVQNEAGPMLDRIDGCRGLSLLVDRDTGQCIATSSWEGESAMLASGDQLHEIRERGRTILGGSMQIDTWDIAVMHRSQHGECCRVSWLEGDLDAMIDTFRMGILPQLEQTPGFCSASLLVNRTSGIGCATTCWETQAAMVASRPAADEMRNRAASDSGGSIVDVHEYELAYAHLHVPEMA</sequence>
<reference evidence="1 2" key="1">
    <citation type="submission" date="2018-11" db="EMBL/GenBank/DDBJ databases">
        <authorList>
            <person name="Li F."/>
        </authorList>
    </citation>
    <scope>NUCLEOTIDE SEQUENCE [LARGE SCALE GENOMIC DNA]</scope>
    <source>
        <strain evidence="1 2">Gsoil 818</strain>
    </source>
</reference>
<evidence type="ECO:0008006" key="3">
    <source>
        <dbReference type="Google" id="ProtNLM"/>
    </source>
</evidence>
<evidence type="ECO:0000313" key="1">
    <source>
        <dbReference type="EMBL" id="RNM12684.1"/>
    </source>
</evidence>